<evidence type="ECO:0008006" key="4">
    <source>
        <dbReference type="Google" id="ProtNLM"/>
    </source>
</evidence>
<proteinExistence type="predicted"/>
<accession>A0AAN1WI22</accession>
<dbReference type="AlphaFoldDB" id="A0AAN1WI22"/>
<dbReference type="KEGG" id="marq:MARGE09_P2163"/>
<comment type="cofactor">
    <cofactor evidence="1">
        <name>Fe(2+)</name>
        <dbReference type="ChEBI" id="CHEBI:29033"/>
    </cofactor>
</comment>
<dbReference type="Gene3D" id="2.60.120.620">
    <property type="entry name" value="q2cbj1_9rhob like domain"/>
    <property type="match status" value="1"/>
</dbReference>
<organism evidence="2 3">
    <name type="scientific">Marinagarivorans cellulosilyticus</name>
    <dbReference type="NCBI Taxonomy" id="2721545"/>
    <lineage>
        <taxon>Bacteria</taxon>
        <taxon>Pseudomonadati</taxon>
        <taxon>Pseudomonadota</taxon>
        <taxon>Gammaproteobacteria</taxon>
        <taxon>Cellvibrionales</taxon>
        <taxon>Cellvibrionaceae</taxon>
        <taxon>Marinagarivorans</taxon>
    </lineage>
</organism>
<dbReference type="PANTHER" id="PTHR20883">
    <property type="entry name" value="PHYTANOYL-COA DIOXYGENASE DOMAIN CONTAINING 1"/>
    <property type="match status" value="1"/>
</dbReference>
<evidence type="ECO:0000256" key="1">
    <source>
        <dbReference type="ARBA" id="ARBA00001954"/>
    </source>
</evidence>
<reference evidence="2 3" key="1">
    <citation type="journal article" date="2022" name="IScience">
        <title>An ultrasensitive nanofiber-based assay for enzymatic hydrolysis and deep-sea microbial degradation of cellulose.</title>
        <authorList>
            <person name="Tsudome M."/>
            <person name="Tachioka M."/>
            <person name="Miyazaki M."/>
            <person name="Uchimura K."/>
            <person name="Tsuda M."/>
            <person name="Takaki Y."/>
            <person name="Deguchi S."/>
        </authorList>
    </citation>
    <scope>NUCLEOTIDE SEQUENCE [LARGE SCALE GENOMIC DNA]</scope>
    <source>
        <strain evidence="2 3">GE09</strain>
    </source>
</reference>
<evidence type="ECO:0000313" key="2">
    <source>
        <dbReference type="EMBL" id="BCD97962.1"/>
    </source>
</evidence>
<sequence>MSSKKLKALEQQGFAMLRSAVAPAMIQALKNDCESLDAPITGGGLRRAEMALASVKVVLNSMSVRRLLKLYMGATDNQWYKTEPALVRAILFDKTPKQNWLVAWHQDKTVCVTQRFEHPGWGPWSVKNSVIHVQPPLAVLQHQLALRIHIDDANANNGCLKILPSSHIAGVMKEADIQTIDKSSAVICEAKAGDVLLMKPHVLHASSKAKTPSARRVLHLEFSTYRLPEGIAWAASY</sequence>
<name>A0AAN1WI22_9GAMM</name>
<dbReference type="Proteomes" id="UP001320119">
    <property type="component" value="Chromosome"/>
</dbReference>
<dbReference type="PANTHER" id="PTHR20883:SF48">
    <property type="entry name" value="ECTOINE DIOXYGENASE"/>
    <property type="match status" value="1"/>
</dbReference>
<dbReference type="InterPro" id="IPR008775">
    <property type="entry name" value="Phytyl_CoA_dOase-like"/>
</dbReference>
<dbReference type="GO" id="GO:0016706">
    <property type="term" value="F:2-oxoglutarate-dependent dioxygenase activity"/>
    <property type="evidence" value="ECO:0007669"/>
    <property type="project" value="UniProtKB-ARBA"/>
</dbReference>
<dbReference type="EMBL" id="AP023086">
    <property type="protein sequence ID" value="BCD97962.1"/>
    <property type="molecule type" value="Genomic_DNA"/>
</dbReference>
<dbReference type="GO" id="GO:0005506">
    <property type="term" value="F:iron ion binding"/>
    <property type="evidence" value="ECO:0007669"/>
    <property type="project" value="UniProtKB-ARBA"/>
</dbReference>
<keyword evidence="3" id="KW-1185">Reference proteome</keyword>
<dbReference type="Pfam" id="PF05721">
    <property type="entry name" value="PhyH"/>
    <property type="match status" value="1"/>
</dbReference>
<protein>
    <recommendedName>
        <fullName evidence="4">Phytanoyl-CoA dioxygenase</fullName>
    </recommendedName>
</protein>
<gene>
    <name evidence="2" type="ORF">MARGE09_P2163</name>
</gene>
<dbReference type="SUPFAM" id="SSF51197">
    <property type="entry name" value="Clavaminate synthase-like"/>
    <property type="match status" value="1"/>
</dbReference>
<evidence type="ECO:0000313" key="3">
    <source>
        <dbReference type="Proteomes" id="UP001320119"/>
    </source>
</evidence>
<dbReference type="RefSeq" id="WP_236981995.1">
    <property type="nucleotide sequence ID" value="NZ_AP023086.1"/>
</dbReference>